<dbReference type="SUPFAM" id="SSF101898">
    <property type="entry name" value="NHL repeat"/>
    <property type="match status" value="1"/>
</dbReference>
<gene>
    <name evidence="1" type="ORF">KUTeg_012816</name>
</gene>
<dbReference type="Gene3D" id="2.120.10.30">
    <property type="entry name" value="TolB, C-terminal domain"/>
    <property type="match status" value="1"/>
</dbReference>
<evidence type="ECO:0000313" key="1">
    <source>
        <dbReference type="EMBL" id="KAJ8309637.1"/>
    </source>
</evidence>
<sequence length="98" mass="11047">MENKQEEISTNGIIYGITIVKQGEKKIVYTNYNTKTCHFLRSSDLQEIYRFTHLQLKRPWGLTSDREGNVYIAGRASGNVLQVSSDGILIRVLLSGLG</sequence>
<dbReference type="Proteomes" id="UP001217089">
    <property type="component" value="Unassembled WGS sequence"/>
</dbReference>
<name>A0ABQ9EWV2_TEGGR</name>
<organism evidence="1 2">
    <name type="scientific">Tegillarca granosa</name>
    <name type="common">Malaysian cockle</name>
    <name type="synonym">Anadara granosa</name>
    <dbReference type="NCBI Taxonomy" id="220873"/>
    <lineage>
        <taxon>Eukaryota</taxon>
        <taxon>Metazoa</taxon>
        <taxon>Spiralia</taxon>
        <taxon>Lophotrochozoa</taxon>
        <taxon>Mollusca</taxon>
        <taxon>Bivalvia</taxon>
        <taxon>Autobranchia</taxon>
        <taxon>Pteriomorphia</taxon>
        <taxon>Arcoida</taxon>
        <taxon>Arcoidea</taxon>
        <taxon>Arcidae</taxon>
        <taxon>Tegillarca</taxon>
    </lineage>
</organism>
<reference evidence="1 2" key="1">
    <citation type="submission" date="2022-12" db="EMBL/GenBank/DDBJ databases">
        <title>Chromosome-level genome of Tegillarca granosa.</title>
        <authorList>
            <person name="Kim J."/>
        </authorList>
    </citation>
    <scope>NUCLEOTIDE SEQUENCE [LARGE SCALE GENOMIC DNA]</scope>
    <source>
        <strain evidence="1">Teg-2019</strain>
        <tissue evidence="1">Adductor muscle</tissue>
    </source>
</reference>
<protein>
    <submittedName>
        <fullName evidence="1">Uncharacterized protein</fullName>
    </submittedName>
</protein>
<evidence type="ECO:0000313" key="2">
    <source>
        <dbReference type="Proteomes" id="UP001217089"/>
    </source>
</evidence>
<accession>A0ABQ9EWV2</accession>
<comment type="caution">
    <text evidence="1">The sequence shown here is derived from an EMBL/GenBank/DDBJ whole genome shotgun (WGS) entry which is preliminary data.</text>
</comment>
<proteinExistence type="predicted"/>
<keyword evidence="2" id="KW-1185">Reference proteome</keyword>
<dbReference type="EMBL" id="JARBDR010000645">
    <property type="protein sequence ID" value="KAJ8309637.1"/>
    <property type="molecule type" value="Genomic_DNA"/>
</dbReference>
<dbReference type="InterPro" id="IPR011042">
    <property type="entry name" value="6-blade_b-propeller_TolB-like"/>
</dbReference>